<dbReference type="Pfam" id="PF17921">
    <property type="entry name" value="Integrase_H2C2"/>
    <property type="match status" value="1"/>
</dbReference>
<feature type="domain" description="Integrase zinc-binding" evidence="2">
    <location>
        <begin position="713"/>
        <end position="764"/>
    </location>
</feature>
<dbReference type="GO" id="GO:0003676">
    <property type="term" value="F:nucleic acid binding"/>
    <property type="evidence" value="ECO:0007669"/>
    <property type="project" value="InterPro"/>
</dbReference>
<dbReference type="InterPro" id="IPR035992">
    <property type="entry name" value="Ricin_B-like_lectins"/>
</dbReference>
<dbReference type="SUPFAM" id="SSF53098">
    <property type="entry name" value="Ribonuclease H-like"/>
    <property type="match status" value="1"/>
</dbReference>
<dbReference type="Pfam" id="PF18701">
    <property type="entry name" value="DUF5641"/>
    <property type="match status" value="1"/>
</dbReference>
<dbReference type="InterPro" id="IPR036397">
    <property type="entry name" value="RNaseH_sf"/>
</dbReference>
<feature type="region of interest" description="Disordered" evidence="1">
    <location>
        <begin position="1"/>
        <end position="31"/>
    </location>
</feature>
<accession>A0A6S7GH05</accession>
<dbReference type="SUPFAM" id="SSF50370">
    <property type="entry name" value="Ricin B-like lectins"/>
    <property type="match status" value="1"/>
</dbReference>
<feature type="domain" description="DUF5641" evidence="3">
    <location>
        <begin position="926"/>
        <end position="1011"/>
    </location>
</feature>
<evidence type="ECO:0000313" key="5">
    <source>
        <dbReference type="Proteomes" id="UP001152795"/>
    </source>
</evidence>
<dbReference type="InterPro" id="IPR012337">
    <property type="entry name" value="RNaseH-like_sf"/>
</dbReference>
<dbReference type="Proteomes" id="UP001152795">
    <property type="component" value="Unassembled WGS sequence"/>
</dbReference>
<dbReference type="AlphaFoldDB" id="A0A6S7GH05"/>
<dbReference type="Pfam" id="PF03564">
    <property type="entry name" value="DUF1759"/>
    <property type="match status" value="1"/>
</dbReference>
<dbReference type="PANTHER" id="PTHR47331">
    <property type="entry name" value="PHD-TYPE DOMAIN-CONTAINING PROTEIN"/>
    <property type="match status" value="1"/>
</dbReference>
<dbReference type="InterPro" id="IPR040676">
    <property type="entry name" value="DUF5641"/>
</dbReference>
<feature type="non-terminal residue" evidence="4">
    <location>
        <position position="1"/>
    </location>
</feature>
<dbReference type="Gene3D" id="3.30.420.10">
    <property type="entry name" value="Ribonuclease H-like superfamily/Ribonuclease H"/>
    <property type="match status" value="1"/>
</dbReference>
<proteinExistence type="predicted"/>
<feature type="compositionally biased region" description="Basic and acidic residues" evidence="1">
    <location>
        <begin position="441"/>
        <end position="464"/>
    </location>
</feature>
<dbReference type="InterPro" id="IPR005312">
    <property type="entry name" value="DUF1759"/>
</dbReference>
<dbReference type="Gene3D" id="2.80.10.50">
    <property type="match status" value="1"/>
</dbReference>
<evidence type="ECO:0000259" key="2">
    <source>
        <dbReference type="Pfam" id="PF17921"/>
    </source>
</evidence>
<protein>
    <submittedName>
        <fullName evidence="4">EGF-like module-containing mucin-like hormone receptor-like 1</fullName>
    </submittedName>
</protein>
<reference evidence="4" key="1">
    <citation type="submission" date="2020-04" db="EMBL/GenBank/DDBJ databases">
        <authorList>
            <person name="Alioto T."/>
            <person name="Alioto T."/>
            <person name="Gomez Garrido J."/>
        </authorList>
    </citation>
    <scope>NUCLEOTIDE SEQUENCE</scope>
    <source>
        <strain evidence="4">A484AB</strain>
    </source>
</reference>
<dbReference type="CDD" id="cd23417">
    <property type="entry name" value="beta-trefoil_Ricin_MytiLec-like"/>
    <property type="match status" value="1"/>
</dbReference>
<evidence type="ECO:0000259" key="3">
    <source>
        <dbReference type="Pfam" id="PF18701"/>
    </source>
</evidence>
<dbReference type="EMBL" id="CACRXK020001387">
    <property type="protein sequence ID" value="CAB3988822.1"/>
    <property type="molecule type" value="Genomic_DNA"/>
</dbReference>
<organism evidence="4 5">
    <name type="scientific">Paramuricea clavata</name>
    <name type="common">Red gorgonian</name>
    <name type="synonym">Violescent sea-whip</name>
    <dbReference type="NCBI Taxonomy" id="317549"/>
    <lineage>
        <taxon>Eukaryota</taxon>
        <taxon>Metazoa</taxon>
        <taxon>Cnidaria</taxon>
        <taxon>Anthozoa</taxon>
        <taxon>Octocorallia</taxon>
        <taxon>Malacalcyonacea</taxon>
        <taxon>Plexauridae</taxon>
        <taxon>Paramuricea</taxon>
    </lineage>
</organism>
<name>A0A6S7GH05_PARCT</name>
<sequence>MSDNEEIQGQEKTVETSGSSASAKDDKHESYERILELKRNKSLERLCAKKGELDIQSIEGQIEGLWELLEQSMSVMDELSHAYMQIGKHDSNATTNTEAENFESETLQAIERAEVAINEFLQVKSKQSSESVSIVNTQHTPTSQQNLLPAENNTGNNVGVSKHKLDPLKVPVFEGDKTRFEDFWVLFSSLVNKPANIKMARLRQSLKGTALEAIRGLGVSLPEYEEAKEILKTKFGGRRRQLQAYMDQLEAMPSLKGSDVQGFEKFADLVRITVVKLQAEGRDGELGEGTLHGLLVKKLAERQVESYSRWLREHKKERSVLSLKAWLKEEVRVRVEAVEMVHGVKGMDLSLKRNEAGGGKFRYGDRGRSRTLFAGRGGVGEVSGYMKVQDRWNIAKVKHLCFRCLGSDHQGKACLRSKACKTDGCTKNHHALLNDSAPPVKRPEDKNPVVPREGETDSRTHTTMHDTPATEALSLRTIPIWLKANNRKVKVNALLDDASNETFLNAEVAGVLDIQEPLQTVKVHVLNDEIETFELMPVNVTIESVDGQFCKNISVKTCPRKVTGNYKRSELWSRLLDLENFAKANKKSTVWRLDPKRYSNWTRLVRVLGRVRRFIHNTRNSETRVSDQELLPEELRDAEESIICRAQQDAFRDEYKALKTRKQMPPKSTLLKLNPRLDEQGLIRSDSRLRFAEFLPYDIRFPIILPRGHWVTKLIVRHFHELSNHTAGTNFVLSQLNHRYWIPAAREEILEWENECNTCKKKKNKGGAQIIMGPLPPSLLRLTYRAFDQTAVDYAGPFQTIQGRGKTRNKRWLCVFTCMSTQAVHLEVVWGLDTDSFLNAFTRFTSRRGIPKEMLSDNGTNFVGAVNELKELVCQLDKDKIKRNATNLWVTVIDDVPLTPNHFIHGQMGGNFAPENVDTTQFNPRKRWRKVQELISRVCDRWLKEFLPMLTPRSKWNQVVKELKKGDVVLALQKDLPRGRWPLGRIVETYPERDGHTRVAKTRKQFRQRPITCNAIDKWGWTAEGSLQYKGKMCLKPETGEANPNNDVILVLDSTCNDSQNVFEFVPTFLANKNQGPGSIEHTGKKCIHVFRAAYDRPNNGQPIVVYQGCGEEQTEFQLWPNGSLMLTRHGMCVKPNGTGHVTNGIRVGVFSTCNEADKWSWTSKGSLQYEKKMCLKPETGGSSPDNDVMLVLDLACNESQNFFAFEPKKERPEIKSSVTTDTCISQRPTLNVQRTGTVLWNDTK</sequence>
<feature type="region of interest" description="Disordered" evidence="1">
    <location>
        <begin position="434"/>
        <end position="464"/>
    </location>
</feature>
<keyword evidence="5" id="KW-1185">Reference proteome</keyword>
<keyword evidence="4" id="KW-0675">Receptor</keyword>
<dbReference type="InterPro" id="IPR041588">
    <property type="entry name" value="Integrase_H2C2"/>
</dbReference>
<evidence type="ECO:0000313" key="4">
    <source>
        <dbReference type="EMBL" id="CAB3988822.1"/>
    </source>
</evidence>
<evidence type="ECO:0000256" key="1">
    <source>
        <dbReference type="SAM" id="MobiDB-lite"/>
    </source>
</evidence>
<dbReference type="OrthoDB" id="8066216at2759"/>
<gene>
    <name evidence="4" type="ORF">PACLA_8A072503</name>
</gene>
<comment type="caution">
    <text evidence="4">The sequence shown here is derived from an EMBL/GenBank/DDBJ whole genome shotgun (WGS) entry which is preliminary data.</text>
</comment>